<feature type="region of interest" description="Disordered" evidence="1">
    <location>
        <begin position="1"/>
        <end position="37"/>
    </location>
</feature>
<evidence type="ECO:0000256" key="1">
    <source>
        <dbReference type="SAM" id="MobiDB-lite"/>
    </source>
</evidence>
<accession>A0A1X2LRM6</accession>
<sequence>MATDPNGGDPPRPATPRLRSPPTQMVATRHARPPRACDRHGPLLVGWMGLAVSLGFSRNR</sequence>
<dbReference type="STRING" id="1430326.B8W66_17615"/>
<proteinExistence type="predicted"/>
<protein>
    <submittedName>
        <fullName evidence="2">Uncharacterized protein</fullName>
    </submittedName>
</protein>
<evidence type="ECO:0000313" key="2">
    <source>
        <dbReference type="EMBL" id="OSC39322.1"/>
    </source>
</evidence>
<reference evidence="2 3" key="1">
    <citation type="submission" date="2017-04" db="EMBL/GenBank/DDBJ databases">
        <title>The new phylogeny of genus Mycobacterium.</title>
        <authorList>
            <person name="Tortoli E."/>
            <person name="Trovato A."/>
            <person name="Cirillo D.M."/>
        </authorList>
    </citation>
    <scope>NUCLEOTIDE SEQUENCE [LARGE SCALE GENOMIC DNA]</scope>
    <source>
        <strain evidence="2 3">TBL 1200985</strain>
    </source>
</reference>
<name>A0A1X2LRM6_9MYCO</name>
<dbReference type="AlphaFoldDB" id="A0A1X2LRM6"/>
<dbReference type="Proteomes" id="UP000193247">
    <property type="component" value="Unassembled WGS sequence"/>
</dbReference>
<evidence type="ECO:0000313" key="3">
    <source>
        <dbReference type="Proteomes" id="UP000193247"/>
    </source>
</evidence>
<organism evidence="2 3">
    <name type="scientific">Mycobacterium decipiens</name>
    <dbReference type="NCBI Taxonomy" id="1430326"/>
    <lineage>
        <taxon>Bacteria</taxon>
        <taxon>Bacillati</taxon>
        <taxon>Actinomycetota</taxon>
        <taxon>Actinomycetes</taxon>
        <taxon>Mycobacteriales</taxon>
        <taxon>Mycobacteriaceae</taxon>
        <taxon>Mycobacterium</taxon>
    </lineage>
</organism>
<dbReference type="EMBL" id="NCXP01000026">
    <property type="protein sequence ID" value="OSC39322.1"/>
    <property type="molecule type" value="Genomic_DNA"/>
</dbReference>
<keyword evidence="3" id="KW-1185">Reference proteome</keyword>
<gene>
    <name evidence="2" type="ORF">B8W66_17615</name>
</gene>
<comment type="caution">
    <text evidence="2">The sequence shown here is derived from an EMBL/GenBank/DDBJ whole genome shotgun (WGS) entry which is preliminary data.</text>
</comment>